<sequence>MTDLDHEAAAAVSAAQLTVVNAKWHICEEQALRRLAGVSGLACTPLFPGHLVIQVVACDGRPLGRIRRHQEGRTVRWVAVPAGTAQEIGACRTAHRAARVLARHRGRHSLRVTDSPAPVETPSRDGLPADLRGEHGT</sequence>
<name>A0ABP9JUB6_9ACTN</name>
<dbReference type="Proteomes" id="UP001500124">
    <property type="component" value="Unassembled WGS sequence"/>
</dbReference>
<feature type="region of interest" description="Disordered" evidence="1">
    <location>
        <begin position="105"/>
        <end position="137"/>
    </location>
</feature>
<evidence type="ECO:0000313" key="2">
    <source>
        <dbReference type="EMBL" id="GAA5043402.1"/>
    </source>
</evidence>
<organism evidence="2 3">
    <name type="scientific">Streptomyces similanensis</name>
    <dbReference type="NCBI Taxonomy" id="1274988"/>
    <lineage>
        <taxon>Bacteria</taxon>
        <taxon>Bacillati</taxon>
        <taxon>Actinomycetota</taxon>
        <taxon>Actinomycetes</taxon>
        <taxon>Kitasatosporales</taxon>
        <taxon>Streptomycetaceae</taxon>
        <taxon>Streptomyces</taxon>
    </lineage>
</organism>
<evidence type="ECO:0000256" key="1">
    <source>
        <dbReference type="SAM" id="MobiDB-lite"/>
    </source>
</evidence>
<comment type="caution">
    <text evidence="2">The sequence shown here is derived from an EMBL/GenBank/DDBJ whole genome shotgun (WGS) entry which is preliminary data.</text>
</comment>
<protein>
    <submittedName>
        <fullName evidence="2">Uncharacterized protein</fullName>
    </submittedName>
</protein>
<accession>A0ABP9JUB6</accession>
<dbReference type="EMBL" id="BAABKC010000007">
    <property type="protein sequence ID" value="GAA5043402.1"/>
    <property type="molecule type" value="Genomic_DNA"/>
</dbReference>
<keyword evidence="3" id="KW-1185">Reference proteome</keyword>
<dbReference type="RefSeq" id="WP_345666793.1">
    <property type="nucleotide sequence ID" value="NZ_BAABKC010000007.1"/>
</dbReference>
<evidence type="ECO:0000313" key="3">
    <source>
        <dbReference type="Proteomes" id="UP001500124"/>
    </source>
</evidence>
<proteinExistence type="predicted"/>
<reference evidence="3" key="1">
    <citation type="journal article" date="2019" name="Int. J. Syst. Evol. Microbiol.">
        <title>The Global Catalogue of Microorganisms (GCM) 10K type strain sequencing project: providing services to taxonomists for standard genome sequencing and annotation.</title>
        <authorList>
            <consortium name="The Broad Institute Genomics Platform"/>
            <consortium name="The Broad Institute Genome Sequencing Center for Infectious Disease"/>
            <person name="Wu L."/>
            <person name="Ma J."/>
        </authorList>
    </citation>
    <scope>NUCLEOTIDE SEQUENCE [LARGE SCALE GENOMIC DNA]</scope>
    <source>
        <strain evidence="3">JCM 18410</strain>
    </source>
</reference>
<gene>
    <name evidence="2" type="ORF">GCM10023336_04940</name>
</gene>